<protein>
    <recommendedName>
        <fullName evidence="7">XK-related protein</fullName>
    </recommendedName>
</protein>
<reference evidence="8" key="1">
    <citation type="submission" date="2021-06" db="EMBL/GenBank/DDBJ databases">
        <authorList>
            <person name="Hodson N. C."/>
            <person name="Mongue J. A."/>
            <person name="Jaron S. K."/>
        </authorList>
    </citation>
    <scope>NUCLEOTIDE SEQUENCE</scope>
</reference>
<feature type="transmembrane region" description="Helical" evidence="7">
    <location>
        <begin position="20"/>
        <end position="39"/>
    </location>
</feature>
<dbReference type="Proteomes" id="UP000708208">
    <property type="component" value="Unassembled WGS sequence"/>
</dbReference>
<dbReference type="PANTHER" id="PTHR16024:SF6">
    <property type="entry name" value="XK-RELATED PROTEIN"/>
    <property type="match status" value="1"/>
</dbReference>
<dbReference type="EMBL" id="CAJVCH010525001">
    <property type="protein sequence ID" value="CAG7821972.1"/>
    <property type="molecule type" value="Genomic_DNA"/>
</dbReference>
<evidence type="ECO:0000256" key="2">
    <source>
        <dbReference type="ARBA" id="ARBA00008789"/>
    </source>
</evidence>
<evidence type="ECO:0000256" key="7">
    <source>
        <dbReference type="RuleBase" id="RU910716"/>
    </source>
</evidence>
<keyword evidence="9" id="KW-1185">Reference proteome</keyword>
<evidence type="ECO:0000256" key="5">
    <source>
        <dbReference type="ARBA" id="ARBA00022989"/>
    </source>
</evidence>
<evidence type="ECO:0000313" key="9">
    <source>
        <dbReference type="Proteomes" id="UP000708208"/>
    </source>
</evidence>
<comment type="subcellular location">
    <subcellularLocation>
        <location evidence="1">Cell membrane</location>
        <topology evidence="1">Multi-pass membrane protein</topology>
    </subcellularLocation>
    <subcellularLocation>
        <location evidence="7">Membrane</location>
        <topology evidence="7">Multi-pass membrane protein</topology>
    </subcellularLocation>
</comment>
<dbReference type="Pfam" id="PF09815">
    <property type="entry name" value="XK-related"/>
    <property type="match status" value="1"/>
</dbReference>
<dbReference type="AlphaFoldDB" id="A0A8J2KQ83"/>
<sequence length="173" mass="20075">MTQQNTNVLVTKFTKKWTEHLYNFLMAGVHIFCFLNVFVNQTRYRLILFYVLQFIEDFGFLCLWYIQLLTEPVHYQSWIYHLGAAIYVNAFAIGICAMVAFYLILHPNMTEPLRRGVSPLKKSTPSFFELFKIKLNPTRNPHMCTEENPPNSECCSDSESSSDVDIIGVMGIK</sequence>
<evidence type="ECO:0000313" key="8">
    <source>
        <dbReference type="EMBL" id="CAG7821972.1"/>
    </source>
</evidence>
<evidence type="ECO:0000256" key="1">
    <source>
        <dbReference type="ARBA" id="ARBA00004651"/>
    </source>
</evidence>
<keyword evidence="5 7" id="KW-1133">Transmembrane helix</keyword>
<feature type="transmembrane region" description="Helical" evidence="7">
    <location>
        <begin position="46"/>
        <end position="66"/>
    </location>
</feature>
<comment type="similarity">
    <text evidence="2 7">Belongs to the XK family.</text>
</comment>
<dbReference type="InterPro" id="IPR018629">
    <property type="entry name" value="XK-rel"/>
</dbReference>
<name>A0A8J2KQ83_9HEXA</name>
<keyword evidence="4 7" id="KW-0812">Transmembrane</keyword>
<evidence type="ECO:0000256" key="6">
    <source>
        <dbReference type="ARBA" id="ARBA00023136"/>
    </source>
</evidence>
<dbReference type="OrthoDB" id="6356248at2759"/>
<keyword evidence="6 7" id="KW-0472">Membrane</keyword>
<evidence type="ECO:0000256" key="4">
    <source>
        <dbReference type="ARBA" id="ARBA00022692"/>
    </source>
</evidence>
<gene>
    <name evidence="8" type="ORF">AFUS01_LOCUS32271</name>
</gene>
<accession>A0A8J2KQ83</accession>
<comment type="caution">
    <text evidence="8">The sequence shown here is derived from an EMBL/GenBank/DDBJ whole genome shotgun (WGS) entry which is preliminary data.</text>
</comment>
<dbReference type="GO" id="GO:0005886">
    <property type="term" value="C:plasma membrane"/>
    <property type="evidence" value="ECO:0007669"/>
    <property type="project" value="UniProtKB-SubCell"/>
</dbReference>
<dbReference type="PANTHER" id="PTHR16024">
    <property type="entry name" value="XK-RELATED PROTEIN"/>
    <property type="match status" value="1"/>
</dbReference>
<evidence type="ECO:0000256" key="3">
    <source>
        <dbReference type="ARBA" id="ARBA00022475"/>
    </source>
</evidence>
<proteinExistence type="inferred from homology"/>
<organism evidence="8 9">
    <name type="scientific">Allacma fusca</name>
    <dbReference type="NCBI Taxonomy" id="39272"/>
    <lineage>
        <taxon>Eukaryota</taxon>
        <taxon>Metazoa</taxon>
        <taxon>Ecdysozoa</taxon>
        <taxon>Arthropoda</taxon>
        <taxon>Hexapoda</taxon>
        <taxon>Collembola</taxon>
        <taxon>Symphypleona</taxon>
        <taxon>Sminthuridae</taxon>
        <taxon>Allacma</taxon>
    </lineage>
</organism>
<keyword evidence="3" id="KW-1003">Cell membrane</keyword>
<dbReference type="InterPro" id="IPR050895">
    <property type="entry name" value="XK-related_scramblase"/>
</dbReference>
<feature type="transmembrane region" description="Helical" evidence="7">
    <location>
        <begin position="78"/>
        <end position="105"/>
    </location>
</feature>